<dbReference type="InterPro" id="IPR050587">
    <property type="entry name" value="GNT1/Glycosyltrans_8"/>
</dbReference>
<comment type="caution">
    <text evidence="1">The sequence shown here is derived from an EMBL/GenBank/DDBJ whole genome shotgun (WGS) entry which is preliminary data.</text>
</comment>
<dbReference type="Gene3D" id="3.90.550.10">
    <property type="entry name" value="Spore Coat Polysaccharide Biosynthesis Protein SpsA, Chain A"/>
    <property type="match status" value="1"/>
</dbReference>
<dbReference type="OrthoDB" id="72977at2759"/>
<organism evidence="1 2">
    <name type="scientific">Achlya hypogyna</name>
    <name type="common">Oomycete</name>
    <name type="synonym">Protoachlya hypogyna</name>
    <dbReference type="NCBI Taxonomy" id="1202772"/>
    <lineage>
        <taxon>Eukaryota</taxon>
        <taxon>Sar</taxon>
        <taxon>Stramenopiles</taxon>
        <taxon>Oomycota</taxon>
        <taxon>Saprolegniomycetes</taxon>
        <taxon>Saprolegniales</taxon>
        <taxon>Achlyaceae</taxon>
        <taxon>Achlya</taxon>
    </lineage>
</organism>
<dbReference type="EMBL" id="JNBR01001385">
    <property type="protein sequence ID" value="OQR88314.1"/>
    <property type="molecule type" value="Genomic_DNA"/>
</dbReference>
<reference evidence="1 2" key="1">
    <citation type="journal article" date="2014" name="Genome Biol. Evol.">
        <title>The secreted proteins of Achlya hypogyna and Thraustotheca clavata identify the ancestral oomycete secretome and reveal gene acquisitions by horizontal gene transfer.</title>
        <authorList>
            <person name="Misner I."/>
            <person name="Blouin N."/>
            <person name="Leonard G."/>
            <person name="Richards T.A."/>
            <person name="Lane C.E."/>
        </authorList>
    </citation>
    <scope>NUCLEOTIDE SEQUENCE [LARGE SCALE GENOMIC DNA]</scope>
    <source>
        <strain evidence="1 2">ATCC 48635</strain>
    </source>
</reference>
<dbReference type="SUPFAM" id="SSF53448">
    <property type="entry name" value="Nucleotide-diphospho-sugar transferases"/>
    <property type="match status" value="1"/>
</dbReference>
<evidence type="ECO:0000313" key="2">
    <source>
        <dbReference type="Proteomes" id="UP000243579"/>
    </source>
</evidence>
<sequence length="313" mass="35254">MSVRGLAVAGVGLLLLGTTFLLLAMMHPMLKNGHVVSSNRAPVLALGATGERLAYMLYATNTRTACNALIMAKRIRQLGTPTYIDIVLLAANTIVLDTLGALHEDGTLILKFVDPWIQHNAKHPTWSASLTKLRIFDDHGYDRVIYLDSDAWLHRNLDHLFSLGNAVVWGPRAYYEPQHGIASTLLVLRPSSRLFSLIQTAVDIDYRNDTIYDMDVINRLWKDDAGVLPSHYVVLNSDLNSNKTFGFGSVAERINETYVTHFSTTPDGKYGKPWKVLRAAVVRNPAWHPRFYALFEAYWQSQARYCKWLNNGH</sequence>
<dbReference type="Proteomes" id="UP000243579">
    <property type="component" value="Unassembled WGS sequence"/>
</dbReference>
<dbReference type="AlphaFoldDB" id="A0A1V9YRB6"/>
<keyword evidence="2" id="KW-1185">Reference proteome</keyword>
<evidence type="ECO:0000313" key="1">
    <source>
        <dbReference type="EMBL" id="OQR88314.1"/>
    </source>
</evidence>
<name>A0A1V9YRB6_ACHHY</name>
<dbReference type="PANTHER" id="PTHR11183">
    <property type="entry name" value="GLYCOGENIN SUBFAMILY MEMBER"/>
    <property type="match status" value="1"/>
</dbReference>
<dbReference type="InterPro" id="IPR029044">
    <property type="entry name" value="Nucleotide-diphossugar_trans"/>
</dbReference>
<gene>
    <name evidence="1" type="ORF">ACHHYP_20307</name>
</gene>
<dbReference type="STRING" id="1202772.A0A1V9YRB6"/>
<accession>A0A1V9YRB6</accession>
<proteinExistence type="predicted"/>
<protein>
    <submittedName>
        <fullName evidence="1">Uncharacterized protein</fullName>
    </submittedName>
</protein>